<proteinExistence type="predicted"/>
<protein>
    <recommendedName>
        <fullName evidence="3">Peptidase</fullName>
    </recommendedName>
</protein>
<dbReference type="KEGG" id="sfh:SFHH103_01546"/>
<dbReference type="HOGENOM" id="CLU_1320057_0_0_5"/>
<sequence>MGRFLLRSPRLCPKLAPTSIQECRPMFRVRDPLRAALIAFLVGLPLSNASAETLISKSVTYFSIGGRTAAELDRALAASGPLMKNTGTRHPGATRIKFGGTITYVSRRGRCAVGTARVTLSTRIILPRWKYRPQAGRDLALVWDTLAADIKRHEERHAEIARNHARHMERAFLGLKPEADCELMQARVAELSASEVASHDKDQARFDRTEAANFDRRMIRLLQYRLGALKEAER</sequence>
<dbReference type="eggNOG" id="COG5661">
    <property type="taxonomic scope" value="Bacteria"/>
</dbReference>
<name>G9A713_SINF1</name>
<dbReference type="AlphaFoldDB" id="G9A713"/>
<organism evidence="1 2">
    <name type="scientific">Sinorhizobium fredii (strain HH103)</name>
    <dbReference type="NCBI Taxonomy" id="1117943"/>
    <lineage>
        <taxon>Bacteria</taxon>
        <taxon>Pseudomonadati</taxon>
        <taxon>Pseudomonadota</taxon>
        <taxon>Alphaproteobacteria</taxon>
        <taxon>Hyphomicrobiales</taxon>
        <taxon>Rhizobiaceae</taxon>
        <taxon>Sinorhizobium/Ensifer group</taxon>
        <taxon>Sinorhizobium</taxon>
    </lineage>
</organism>
<evidence type="ECO:0000313" key="2">
    <source>
        <dbReference type="Proteomes" id="UP000007735"/>
    </source>
</evidence>
<dbReference type="Pfam" id="PF06037">
    <property type="entry name" value="DUF922"/>
    <property type="match status" value="1"/>
</dbReference>
<dbReference type="PATRIC" id="fig|380.5.peg.1638"/>
<evidence type="ECO:0008006" key="3">
    <source>
        <dbReference type="Google" id="ProtNLM"/>
    </source>
</evidence>
<reference evidence="1 2" key="1">
    <citation type="journal article" date="2012" name="J. Bacteriol.">
        <title>Genome sequence of the soybean symbiont Sinorhizobium fredii HH103.</title>
        <authorList>
            <person name="Weidner S."/>
            <person name="Becker A."/>
            <person name="Bonilla I."/>
            <person name="Jaenicke S."/>
            <person name="Lloret J."/>
            <person name="Margaret I."/>
            <person name="Puhler A."/>
            <person name="Ruiz-Sainz J.E."/>
            <person name="Schneiker-Bekel S."/>
            <person name="Szczepanowski R."/>
            <person name="Vinardell J.M."/>
            <person name="Zehner S."/>
            <person name="Gottfert M."/>
        </authorList>
    </citation>
    <scope>NUCLEOTIDE SEQUENCE [LARGE SCALE GENOMIC DNA]</scope>
    <source>
        <strain evidence="1 2">HH103</strain>
    </source>
</reference>
<accession>G9A713</accession>
<evidence type="ECO:0000313" key="1">
    <source>
        <dbReference type="EMBL" id="CCE96043.1"/>
    </source>
</evidence>
<dbReference type="Proteomes" id="UP000007735">
    <property type="component" value="Chromosome"/>
</dbReference>
<dbReference type="InterPro" id="IPR010321">
    <property type="entry name" value="DUF922"/>
</dbReference>
<dbReference type="PIRSF" id="PIRSF010521">
    <property type="entry name" value="DUF922_bac"/>
    <property type="match status" value="1"/>
</dbReference>
<dbReference type="EMBL" id="HE616890">
    <property type="protein sequence ID" value="CCE96043.1"/>
    <property type="molecule type" value="Genomic_DNA"/>
</dbReference>
<gene>
    <name evidence="1" type="ordered locus">SFHH103_01546</name>
</gene>